<evidence type="ECO:0000256" key="1">
    <source>
        <dbReference type="SAM" id="Phobius"/>
    </source>
</evidence>
<keyword evidence="1" id="KW-0812">Transmembrane</keyword>
<feature type="transmembrane region" description="Helical" evidence="1">
    <location>
        <begin position="401"/>
        <end position="420"/>
    </location>
</feature>
<feature type="transmembrane region" description="Helical" evidence="1">
    <location>
        <begin position="258"/>
        <end position="284"/>
    </location>
</feature>
<feature type="transmembrane region" description="Helical" evidence="1">
    <location>
        <begin position="798"/>
        <end position="821"/>
    </location>
</feature>
<feature type="transmembrane region" description="Helical" evidence="1">
    <location>
        <begin position="716"/>
        <end position="739"/>
    </location>
</feature>
<organism evidence="2 3">
    <name type="scientific">Sporosarcina quadrami</name>
    <dbReference type="NCBI Taxonomy" id="2762234"/>
    <lineage>
        <taxon>Bacteria</taxon>
        <taxon>Bacillati</taxon>
        <taxon>Bacillota</taxon>
        <taxon>Bacilli</taxon>
        <taxon>Bacillales</taxon>
        <taxon>Caryophanaceae</taxon>
        <taxon>Sporosarcina</taxon>
    </lineage>
</organism>
<evidence type="ECO:0000313" key="3">
    <source>
        <dbReference type="Proteomes" id="UP000626786"/>
    </source>
</evidence>
<feature type="transmembrane region" description="Helical" evidence="1">
    <location>
        <begin position="746"/>
        <end position="763"/>
    </location>
</feature>
<feature type="transmembrane region" description="Helical" evidence="1">
    <location>
        <begin position="296"/>
        <end position="316"/>
    </location>
</feature>
<dbReference type="Pfam" id="PF12679">
    <property type="entry name" value="ABC2_membrane_2"/>
    <property type="match status" value="2"/>
</dbReference>
<keyword evidence="1" id="KW-1133">Transmembrane helix</keyword>
<evidence type="ECO:0000313" key="2">
    <source>
        <dbReference type="EMBL" id="MBD7984804.1"/>
    </source>
</evidence>
<proteinExistence type="predicted"/>
<protein>
    <submittedName>
        <fullName evidence="2">ABC transporter permease</fullName>
    </submittedName>
</protein>
<dbReference type="PANTHER" id="PTHR43471">
    <property type="entry name" value="ABC TRANSPORTER PERMEASE"/>
    <property type="match status" value="1"/>
</dbReference>
<feature type="transmembrane region" description="Helical" evidence="1">
    <location>
        <begin position="206"/>
        <end position="230"/>
    </location>
</feature>
<feature type="transmembrane region" description="Helical" evidence="1">
    <location>
        <begin position="604"/>
        <end position="622"/>
    </location>
</feature>
<feature type="transmembrane region" description="Helical" evidence="1">
    <location>
        <begin position="161"/>
        <end position="180"/>
    </location>
</feature>
<feature type="transmembrane region" description="Helical" evidence="1">
    <location>
        <begin position="643"/>
        <end position="669"/>
    </location>
</feature>
<keyword evidence="1" id="KW-0472">Membrane</keyword>
<gene>
    <name evidence="2" type="ORF">H9649_09435</name>
</gene>
<dbReference type="EMBL" id="JACSQN010000007">
    <property type="protein sequence ID" value="MBD7984804.1"/>
    <property type="molecule type" value="Genomic_DNA"/>
</dbReference>
<keyword evidence="3" id="KW-1185">Reference proteome</keyword>
<dbReference type="Proteomes" id="UP000626786">
    <property type="component" value="Unassembled WGS sequence"/>
</dbReference>
<feature type="transmembrane region" description="Helical" evidence="1">
    <location>
        <begin position="336"/>
        <end position="356"/>
    </location>
</feature>
<comment type="caution">
    <text evidence="2">The sequence shown here is derived from an EMBL/GenBank/DDBJ whole genome shotgun (WGS) entry which is preliminary data.</text>
</comment>
<accession>A0ABR8U9T8</accession>
<name>A0ABR8U9T8_9BACL</name>
<sequence length="831" mass="95068">MLRQKKLLVLIVLTLFITAGLYIQNVSPPSKFQERALEKIEPFISESDQVYQILTNLKRSVGLDENQKMQLEQANLMATDLFQWKSAIYNEEWETIPEIEQKFLANMQLFESYENSFLALRDIEREMTMQRNEWMLSHNLAYEDEDFPTSPALFLKENAKILFGVVGVGLIILLFGNLVVTEKEQQTWLTVRTQPIAKWRLIAGKYISVCLMTLLYIGIGILTSIVIPIVHNGLPVLLEYPAVVTSGDTVSIISTGHYLMRAILLFIIASLFTLSLTIFIGLFVRNSFTQYMLTGFVLLIGVFSTLSLDSINAIWNPFRLFLFPQLLEKAPNTSDWWMLIFVASWSLLLLVGAVVMPERTSALFQASSNKRPFANGKVKRKLPPVLQVSLFEWRKMRRNPLFVPVATVLALLLAMDYIFITHQTGLKENEYFESIQEFVEDANVNRIYRSEQSIASFDEEKKKAEEKGDESWIAYYNDPESLQILEERLEGYRDANAKRLEAIDNYQQKQWISFYEYQLALNEEWRDRETVSDYFSPFTYAVSIAEKKWLLERNLRPVLSGDFTPTIFDSYDGDKEFEKYIHDLYKKVENSGLFSLYLNLTDKFYIIPGIIILFLVGIGFASERGKRPTLQLLLTQPVRKRDLFLGKVFTNSIIGIGGFGGFFGLLVFIGTLANRFGDWAHPVLHYDQKWIDDPFSIVDGESSILEGFHLMPLGNYLLETVALLLLVFWFSIVLSIFLSQFIRSKVGVIGTLAATIVAGYIGSHKLLGDFLHLSPFTYFDVARITNGEIAVLAENYQITVMTGSLVLFASIIGLIAIGWWMGSRKDRVPAE</sequence>
<reference evidence="2 3" key="1">
    <citation type="submission" date="2020-08" db="EMBL/GenBank/DDBJ databases">
        <title>A Genomic Blueprint of the Chicken Gut Microbiome.</title>
        <authorList>
            <person name="Gilroy R."/>
            <person name="Ravi A."/>
            <person name="Getino M."/>
            <person name="Pursley I."/>
            <person name="Horton D.L."/>
            <person name="Alikhan N.-F."/>
            <person name="Baker D."/>
            <person name="Gharbi K."/>
            <person name="Hall N."/>
            <person name="Watson M."/>
            <person name="Adriaenssens E.M."/>
            <person name="Foster-Nyarko E."/>
            <person name="Jarju S."/>
            <person name="Secka A."/>
            <person name="Antonio M."/>
            <person name="Oren A."/>
            <person name="Chaudhuri R."/>
            <person name="La Ragione R.M."/>
            <person name="Hildebrand F."/>
            <person name="Pallen M.J."/>
        </authorList>
    </citation>
    <scope>NUCLEOTIDE SEQUENCE [LARGE SCALE GENOMIC DNA]</scope>
    <source>
        <strain evidence="2 3">Sa2YVA2</strain>
    </source>
</reference>